<dbReference type="RefSeq" id="WP_069585076.1">
    <property type="nucleotide sequence ID" value="NZ_LMVM01000012.1"/>
</dbReference>
<protein>
    <recommendedName>
        <fullName evidence="4">DUF2953 domain-containing protein</fullName>
    </recommendedName>
</protein>
<dbReference type="Pfam" id="PF11167">
    <property type="entry name" value="DUF2953"/>
    <property type="match status" value="1"/>
</dbReference>
<gene>
    <name evidence="2" type="ORF">ASJ80_13090</name>
</gene>
<reference evidence="2 3" key="1">
    <citation type="journal article" date="2017" name="BMC Genomics">
        <title>Genomic analysis of methanogenic archaea reveals a shift towards energy conservation.</title>
        <authorList>
            <person name="Gilmore S.P."/>
            <person name="Henske J.K."/>
            <person name="Sexton J.A."/>
            <person name="Solomon K.V."/>
            <person name="Seppala S."/>
            <person name="Yoo J.I."/>
            <person name="Huyett L.M."/>
            <person name="Pressman A."/>
            <person name="Cogan J.Z."/>
            <person name="Kivenson V."/>
            <person name="Peng X."/>
            <person name="Tan Y."/>
            <person name="Valentine D.L."/>
            <person name="O'Malley M.A."/>
        </authorList>
    </citation>
    <scope>NUCLEOTIDE SEQUENCE [LARGE SCALE GENOMIC DNA]</scope>
    <source>
        <strain evidence="2 3">M.o.H.</strain>
    </source>
</reference>
<evidence type="ECO:0008006" key="4">
    <source>
        <dbReference type="Google" id="ProtNLM"/>
    </source>
</evidence>
<organism evidence="2 3">
    <name type="scientific">Methanobacterium bryantii</name>
    <dbReference type="NCBI Taxonomy" id="2161"/>
    <lineage>
        <taxon>Archaea</taxon>
        <taxon>Methanobacteriati</taxon>
        <taxon>Methanobacteriota</taxon>
        <taxon>Methanomada group</taxon>
        <taxon>Methanobacteria</taxon>
        <taxon>Methanobacteriales</taxon>
        <taxon>Methanobacteriaceae</taxon>
        <taxon>Methanobacterium</taxon>
    </lineage>
</organism>
<dbReference type="OrthoDB" id="379599at2157"/>
<keyword evidence="1" id="KW-0472">Membrane</keyword>
<evidence type="ECO:0000313" key="3">
    <source>
        <dbReference type="Proteomes" id="UP000217784"/>
    </source>
</evidence>
<sequence length="205" mass="23915">MVNIIAAIIILIIVLIIIGILVVPFHISLELFRQNKINQGYLRIRWWKIKIIDRELIQPEKEKKEKKPKRKFDFKKLLDVLLDMLPKVIPDFMESLPYFVDIMESFLRSISIERIAFNLIFGLGEVADTAIVGGFFYSVIAIINVIPNTYFSVEPDLRNERLEGSLNIKVKLRLLRIVATSLKVLTKRPVRSLLWELRKLRGVFV</sequence>
<keyword evidence="1" id="KW-0812">Transmembrane</keyword>
<keyword evidence="3" id="KW-1185">Reference proteome</keyword>
<proteinExistence type="predicted"/>
<dbReference type="AlphaFoldDB" id="A0A2A2H716"/>
<evidence type="ECO:0000256" key="1">
    <source>
        <dbReference type="SAM" id="Phobius"/>
    </source>
</evidence>
<name>A0A2A2H716_METBR</name>
<dbReference type="EMBL" id="LMVM01000012">
    <property type="protein sequence ID" value="PAV05209.1"/>
    <property type="molecule type" value="Genomic_DNA"/>
</dbReference>
<dbReference type="InterPro" id="IPR021338">
    <property type="entry name" value="DUF2953"/>
</dbReference>
<keyword evidence="1" id="KW-1133">Transmembrane helix</keyword>
<dbReference type="Proteomes" id="UP000217784">
    <property type="component" value="Unassembled WGS sequence"/>
</dbReference>
<evidence type="ECO:0000313" key="2">
    <source>
        <dbReference type="EMBL" id="PAV05209.1"/>
    </source>
</evidence>
<comment type="caution">
    <text evidence="2">The sequence shown here is derived from an EMBL/GenBank/DDBJ whole genome shotgun (WGS) entry which is preliminary data.</text>
</comment>
<accession>A0A2A2H716</accession>
<feature type="transmembrane region" description="Helical" evidence="1">
    <location>
        <begin position="6"/>
        <end position="27"/>
    </location>
</feature>